<dbReference type="PANTHER" id="PTHR24221">
    <property type="entry name" value="ATP-BINDING CASSETTE SUB-FAMILY B"/>
    <property type="match status" value="1"/>
</dbReference>
<dbReference type="Proteomes" id="UP000229612">
    <property type="component" value="Unassembled WGS sequence"/>
</dbReference>
<dbReference type="SUPFAM" id="SSF90123">
    <property type="entry name" value="ABC transporter transmembrane region"/>
    <property type="match status" value="1"/>
</dbReference>
<dbReference type="Gene3D" id="3.40.50.300">
    <property type="entry name" value="P-loop containing nucleotide triphosphate hydrolases"/>
    <property type="match status" value="1"/>
</dbReference>
<dbReference type="Pfam" id="PF00005">
    <property type="entry name" value="ABC_tran"/>
    <property type="match status" value="1"/>
</dbReference>
<feature type="domain" description="ABC transporter" evidence="9">
    <location>
        <begin position="341"/>
        <end position="574"/>
    </location>
</feature>
<evidence type="ECO:0000256" key="7">
    <source>
        <dbReference type="ARBA" id="ARBA00023136"/>
    </source>
</evidence>
<evidence type="ECO:0000256" key="8">
    <source>
        <dbReference type="SAM" id="Phobius"/>
    </source>
</evidence>
<feature type="transmembrane region" description="Helical" evidence="8">
    <location>
        <begin position="280"/>
        <end position="298"/>
    </location>
</feature>
<dbReference type="PROSITE" id="PS50929">
    <property type="entry name" value="ABC_TM1F"/>
    <property type="match status" value="1"/>
</dbReference>
<dbReference type="AlphaFoldDB" id="A0A2H0UHL4"/>
<evidence type="ECO:0000259" key="9">
    <source>
        <dbReference type="PROSITE" id="PS50893"/>
    </source>
</evidence>
<dbReference type="InterPro" id="IPR003593">
    <property type="entry name" value="AAA+_ATPase"/>
</dbReference>
<keyword evidence="3 8" id="KW-0812">Transmembrane</keyword>
<dbReference type="Gene3D" id="1.20.1560.10">
    <property type="entry name" value="ABC transporter type 1, transmembrane domain"/>
    <property type="match status" value="1"/>
</dbReference>
<keyword evidence="5" id="KW-0067">ATP-binding</keyword>
<dbReference type="GO" id="GO:0034040">
    <property type="term" value="F:ATPase-coupled lipid transmembrane transporter activity"/>
    <property type="evidence" value="ECO:0007669"/>
    <property type="project" value="TreeGrafter"/>
</dbReference>
<dbReference type="SUPFAM" id="SSF52540">
    <property type="entry name" value="P-loop containing nucleoside triphosphate hydrolases"/>
    <property type="match status" value="1"/>
</dbReference>
<keyword evidence="7 8" id="KW-0472">Membrane</keyword>
<dbReference type="PANTHER" id="PTHR24221:SF654">
    <property type="entry name" value="ATP-BINDING CASSETTE SUB-FAMILY B MEMBER 6"/>
    <property type="match status" value="1"/>
</dbReference>
<dbReference type="InterPro" id="IPR036640">
    <property type="entry name" value="ABC1_TM_sf"/>
</dbReference>
<dbReference type="FunFam" id="3.40.50.300:FF:000287">
    <property type="entry name" value="Multidrug ABC transporter ATP-binding protein"/>
    <property type="match status" value="1"/>
</dbReference>
<reference evidence="12" key="1">
    <citation type="submission" date="2017-09" db="EMBL/GenBank/DDBJ databases">
        <title>Depth-based differentiation of microbial function through sediment-hosted aquifers and enrichment of novel symbionts in the deep terrestrial subsurface.</title>
        <authorList>
            <person name="Probst A.J."/>
            <person name="Ladd B."/>
            <person name="Jarett J.K."/>
            <person name="Geller-Mcgrath D.E."/>
            <person name="Sieber C.M.K."/>
            <person name="Emerson J.B."/>
            <person name="Anantharaman K."/>
            <person name="Thomas B.C."/>
            <person name="Malmstrom R."/>
            <person name="Stieglmeier M."/>
            <person name="Klingl A."/>
            <person name="Woyke T."/>
            <person name="Ryan C.M."/>
            <person name="Banfield J.F."/>
        </authorList>
    </citation>
    <scope>NUCLEOTIDE SEQUENCE [LARGE SCALE GENOMIC DNA]</scope>
</reference>
<dbReference type="Pfam" id="PF00664">
    <property type="entry name" value="ABC_membrane"/>
    <property type="match status" value="1"/>
</dbReference>
<dbReference type="GO" id="GO:0005886">
    <property type="term" value="C:plasma membrane"/>
    <property type="evidence" value="ECO:0007669"/>
    <property type="project" value="UniProtKB-SubCell"/>
</dbReference>
<evidence type="ECO:0000259" key="10">
    <source>
        <dbReference type="PROSITE" id="PS50929"/>
    </source>
</evidence>
<comment type="subcellular location">
    <subcellularLocation>
        <location evidence="1">Cell membrane</location>
        <topology evidence="1">Multi-pass membrane protein</topology>
    </subcellularLocation>
</comment>
<dbReference type="GO" id="GO:0016887">
    <property type="term" value="F:ATP hydrolysis activity"/>
    <property type="evidence" value="ECO:0007669"/>
    <property type="project" value="InterPro"/>
</dbReference>
<evidence type="ECO:0000256" key="3">
    <source>
        <dbReference type="ARBA" id="ARBA00022692"/>
    </source>
</evidence>
<dbReference type="InterPro" id="IPR027417">
    <property type="entry name" value="P-loop_NTPase"/>
</dbReference>
<evidence type="ECO:0000256" key="6">
    <source>
        <dbReference type="ARBA" id="ARBA00022989"/>
    </source>
</evidence>
<accession>A0A2H0UHL4</accession>
<dbReference type="GO" id="GO:0140359">
    <property type="term" value="F:ABC-type transporter activity"/>
    <property type="evidence" value="ECO:0007669"/>
    <property type="project" value="InterPro"/>
</dbReference>
<dbReference type="InterPro" id="IPR011527">
    <property type="entry name" value="ABC1_TM_dom"/>
</dbReference>
<feature type="transmembrane region" description="Helical" evidence="8">
    <location>
        <begin position="139"/>
        <end position="159"/>
    </location>
</feature>
<feature type="transmembrane region" description="Helical" evidence="8">
    <location>
        <begin position="165"/>
        <end position="183"/>
    </location>
</feature>
<dbReference type="PROSITE" id="PS00211">
    <property type="entry name" value="ABC_TRANSPORTER_1"/>
    <property type="match status" value="1"/>
</dbReference>
<feature type="domain" description="ABC transmembrane type-1" evidence="10">
    <location>
        <begin position="26"/>
        <end position="307"/>
    </location>
</feature>
<comment type="caution">
    <text evidence="11">The sequence shown here is derived from an EMBL/GenBank/DDBJ whole genome shotgun (WGS) entry which is preliminary data.</text>
</comment>
<dbReference type="CDD" id="cd07346">
    <property type="entry name" value="ABC_6TM_exporters"/>
    <property type="match status" value="1"/>
</dbReference>
<evidence type="ECO:0000313" key="11">
    <source>
        <dbReference type="EMBL" id="PIR85889.1"/>
    </source>
</evidence>
<dbReference type="PROSITE" id="PS50893">
    <property type="entry name" value="ABC_TRANSPORTER_2"/>
    <property type="match status" value="1"/>
</dbReference>
<gene>
    <name evidence="11" type="ORF">COU14_01840</name>
</gene>
<name>A0A2H0UHL4_9BACT</name>
<dbReference type="EMBL" id="PFBG01000020">
    <property type="protein sequence ID" value="PIR85889.1"/>
    <property type="molecule type" value="Genomic_DNA"/>
</dbReference>
<feature type="transmembrane region" description="Helical" evidence="8">
    <location>
        <begin position="247"/>
        <end position="268"/>
    </location>
</feature>
<organism evidence="11 12">
    <name type="scientific">Candidatus Kaiserbacteria bacterium CG10_big_fil_rev_8_21_14_0_10_44_10</name>
    <dbReference type="NCBI Taxonomy" id="1974606"/>
    <lineage>
        <taxon>Bacteria</taxon>
        <taxon>Candidatus Kaiseribacteriota</taxon>
    </lineage>
</organism>
<evidence type="ECO:0000313" key="12">
    <source>
        <dbReference type="Proteomes" id="UP000229612"/>
    </source>
</evidence>
<dbReference type="InterPro" id="IPR017871">
    <property type="entry name" value="ABC_transporter-like_CS"/>
</dbReference>
<evidence type="ECO:0000256" key="2">
    <source>
        <dbReference type="ARBA" id="ARBA00022448"/>
    </source>
</evidence>
<dbReference type="SMART" id="SM00382">
    <property type="entry name" value="AAA"/>
    <property type="match status" value="1"/>
</dbReference>
<dbReference type="GO" id="GO:0005524">
    <property type="term" value="F:ATP binding"/>
    <property type="evidence" value="ECO:0007669"/>
    <property type="project" value="UniProtKB-KW"/>
</dbReference>
<keyword evidence="4" id="KW-0547">Nucleotide-binding</keyword>
<dbReference type="InterPro" id="IPR039421">
    <property type="entry name" value="Type_1_exporter"/>
</dbReference>
<keyword evidence="6 8" id="KW-1133">Transmembrane helix</keyword>
<proteinExistence type="predicted"/>
<evidence type="ECO:0000256" key="1">
    <source>
        <dbReference type="ARBA" id="ARBA00004651"/>
    </source>
</evidence>
<evidence type="ECO:0000256" key="5">
    <source>
        <dbReference type="ARBA" id="ARBA00022840"/>
    </source>
</evidence>
<feature type="transmembrane region" description="Helical" evidence="8">
    <location>
        <begin position="21"/>
        <end position="38"/>
    </location>
</feature>
<dbReference type="InterPro" id="IPR003439">
    <property type="entry name" value="ABC_transporter-like_ATP-bd"/>
</dbReference>
<sequence>MLEQKIPSKSFDYIVFITRPHKWWALGAIGVVVIAATLDQSTSYIFKLVIDAVEAGETQTALLWGLLFPVAIFLIQSMFRISGYFGMQWAIKTRKDGFDTLFNHVTNHGHEYFSDHFAGSVHNKIRNVVDGVDSLIPEILWTFINSFVAMVVTFFFILFVDVLSAGIFLGLIATLLVANYFMAPKKQLLSKKNAEASSVLHAHMIDILSNISATRQYARKMFEKRRIAKLTEVHHDTNKASWIYTEIMLFINGTILFIFGFTMFYILVSRWNDGDITTGQFVLVASLIGQLSGTLIFIGRAFNSTARTIGEVKEGFEELLVPFDIIDSKDAKPLNLSEATISWKNVTFTYGENRVFDEFDLVIPSGQRVGLVGPSGAGKTTFVSLLLRQHDLSNGEILIDGQNIAEVTQDSLRENIAVVPQEPLLFHRSIRENIAYGKPDATDNEIMAVARLAKAHEFIRDLAEGYDTLVGERGIKLSGGQKQRVAIARAMLKDAPILVLDEATSALDSESEVAIQQALHKLMEGKTVIAIAHRLSTLREMDRIIVLEGGKIVEDGSHDSLLQYDGVYSRLWKHQAGGFLQE</sequence>
<protein>
    <submittedName>
        <fullName evidence="11">ABC transporter permease</fullName>
    </submittedName>
</protein>
<evidence type="ECO:0000256" key="4">
    <source>
        <dbReference type="ARBA" id="ARBA00022741"/>
    </source>
</evidence>
<feature type="transmembrane region" description="Helical" evidence="8">
    <location>
        <begin position="61"/>
        <end position="85"/>
    </location>
</feature>
<keyword evidence="2" id="KW-0813">Transport</keyword>